<dbReference type="Gene3D" id="3.40.570.10">
    <property type="entry name" value="Extracellular Endonuclease, subunit A"/>
    <property type="match status" value="1"/>
</dbReference>
<feature type="region of interest" description="Disordered" evidence="1">
    <location>
        <begin position="222"/>
        <end position="241"/>
    </location>
</feature>
<dbReference type="Proteomes" id="UP000185146">
    <property type="component" value="Chromosome"/>
</dbReference>
<reference evidence="3 4" key="1">
    <citation type="submission" date="2016-12" db="EMBL/GenBank/DDBJ databases">
        <title>Draft Genome Sequence of Mercury Resistant Pseudomonas DRA525.</title>
        <authorList>
            <person name="Drace K.M."/>
        </authorList>
    </citation>
    <scope>NUCLEOTIDE SEQUENCE [LARGE SCALE GENOMIC DNA]</scope>
    <source>
        <strain evidence="3 4">DRA525</strain>
    </source>
</reference>
<organism evidence="3 4">
    <name type="scientific">Pseudomonas putida</name>
    <name type="common">Arthrobacter siderocapsulatus</name>
    <dbReference type="NCBI Taxonomy" id="303"/>
    <lineage>
        <taxon>Bacteria</taxon>
        <taxon>Pseudomonadati</taxon>
        <taxon>Pseudomonadota</taxon>
        <taxon>Gammaproteobacteria</taxon>
        <taxon>Pseudomonadales</taxon>
        <taxon>Pseudomonadaceae</taxon>
        <taxon>Pseudomonas</taxon>
    </lineage>
</organism>
<evidence type="ECO:0000313" key="3">
    <source>
        <dbReference type="EMBL" id="APO83195.1"/>
    </source>
</evidence>
<feature type="compositionally biased region" description="Low complexity" evidence="1">
    <location>
        <begin position="97"/>
        <end position="110"/>
    </location>
</feature>
<dbReference type="InterPro" id="IPR044929">
    <property type="entry name" value="DNA/RNA_non-sp_Endonuclease_sf"/>
</dbReference>
<dbReference type="CDD" id="cd20745">
    <property type="entry name" value="FIX_RhsA_AHH_HNH-like"/>
    <property type="match status" value="1"/>
</dbReference>
<evidence type="ECO:0000259" key="2">
    <source>
        <dbReference type="Pfam" id="PF13930"/>
    </source>
</evidence>
<dbReference type="AlphaFoldDB" id="A0A1L5PSX7"/>
<dbReference type="EMBL" id="CP018743">
    <property type="protein sequence ID" value="APO83195.1"/>
    <property type="molecule type" value="Genomic_DNA"/>
</dbReference>
<name>A0A1L5PSX7_PSEPU</name>
<dbReference type="InterPro" id="IPR044927">
    <property type="entry name" value="Endonuclea_NS_2"/>
</dbReference>
<proteinExistence type="predicted"/>
<feature type="domain" description="Type VII secretion system protein EssD-like" evidence="2">
    <location>
        <begin position="277"/>
        <end position="401"/>
    </location>
</feature>
<gene>
    <name evidence="3" type="ORF">BL240_17720</name>
</gene>
<evidence type="ECO:0000313" key="4">
    <source>
        <dbReference type="Proteomes" id="UP000185146"/>
    </source>
</evidence>
<accession>A0A1L5PSX7</accession>
<dbReference type="Pfam" id="PF13930">
    <property type="entry name" value="Endonuclea_NS_2"/>
    <property type="match status" value="1"/>
</dbReference>
<protein>
    <recommendedName>
        <fullName evidence="2">Type VII secretion system protein EssD-like domain-containing protein</fullName>
    </recommendedName>
</protein>
<sequence length="411" mass="44089">MGADAVSEQPIQLDTLVVRVREIPLRKIRGGPDRMFVQTDGTGKVLVDFADGVDVWGKALELNEAEYEAVRQEAFRMELADLDDIPTYTELYPSSRNGGATTTPNGNTLGRVNGETPATGDAADSSNPEVESETPAEGITGDQILDGLQLGLDVVGLIPVFGELADVANAGISLARGDYAGAALSLISAIPFAGYVGTAGKVVRHATKATAEASAKAAKEVAERSTKETAERTAREGSEQFTKHAEDIPYRGKDGAKVNELVVRDGSHLGPNGRPKPNSRYKTGEHEYIYETDNLGRIKEVTANDLKLTNREKRLPHSPNSPEKISGDHAGHLIGDRFGGSPKLDNIVSQSASTNTGPYKRLENEWAKAIKNGKNVSVKITPNYSGASSRPNSFTIEQVIDGKTKRVRLKN</sequence>
<feature type="region of interest" description="Disordered" evidence="1">
    <location>
        <begin position="91"/>
        <end position="136"/>
    </location>
</feature>
<evidence type="ECO:0000256" key="1">
    <source>
        <dbReference type="SAM" id="MobiDB-lite"/>
    </source>
</evidence>